<protein>
    <recommendedName>
        <fullName evidence="4">DUF4198 domain-containing protein</fullName>
    </recommendedName>
</protein>
<sequence length="268" mass="28333">MSNAFRAAAVAALVSLAAAPAAHAHRMWLAPSATVLSAADPWVTVDAAVSNTLFYADHVPMRLEGVRVTGPDGQPVEIRNGSTGKYRSTFDVQLAKPGTYRIANVAESAMASYKQGGETKRWRGPAAQLATAIPKDAADVQVTHSLRRVETFVTSGAPNATALKPAGRGLELEPISHPNDLVASEPAKFRLLNDGKPAAGVEVEVVLGSTRYRDKGVEMKATTGADGVFEIAWPEAGLYWLEAGVQGPGENGQRRSLGYVATFEVLPD</sequence>
<dbReference type="Proteomes" id="UP000001868">
    <property type="component" value="Chromosome"/>
</dbReference>
<dbReference type="eggNOG" id="COG5266">
    <property type="taxonomic scope" value="Bacteria"/>
</dbReference>
<dbReference type="KEGG" id="pzu:PHZ_c0807"/>
<evidence type="ECO:0008006" key="4">
    <source>
        <dbReference type="Google" id="ProtNLM"/>
    </source>
</evidence>
<evidence type="ECO:0000256" key="1">
    <source>
        <dbReference type="SAM" id="SignalP"/>
    </source>
</evidence>
<dbReference type="Pfam" id="PF10670">
    <property type="entry name" value="DUF4198"/>
    <property type="match status" value="1"/>
</dbReference>
<evidence type="ECO:0000313" key="2">
    <source>
        <dbReference type="EMBL" id="ACG77221.1"/>
    </source>
</evidence>
<reference evidence="2 3" key="1">
    <citation type="journal article" date="2008" name="BMC Genomics">
        <title>Complete genome of Phenylobacterium zucineum - a novel facultative intracellular bacterium isolated from human erythroleukemia cell line K562.</title>
        <authorList>
            <person name="Luo Y."/>
            <person name="Xu X."/>
            <person name="Ding Z."/>
            <person name="Liu Z."/>
            <person name="Zhang B."/>
            <person name="Yan Z."/>
            <person name="Sun J."/>
            <person name="Hu S."/>
            <person name="Hu X."/>
        </authorList>
    </citation>
    <scope>NUCLEOTIDE SEQUENCE [LARGE SCALE GENOMIC DNA]</scope>
    <source>
        <strain evidence="2 3">HLK1</strain>
    </source>
</reference>
<dbReference type="InterPro" id="IPR019613">
    <property type="entry name" value="DUF4198"/>
</dbReference>
<keyword evidence="1" id="KW-0732">Signal</keyword>
<feature type="chain" id="PRO_5002822617" description="DUF4198 domain-containing protein" evidence="1">
    <location>
        <begin position="25"/>
        <end position="268"/>
    </location>
</feature>
<accession>B4RG97</accession>
<keyword evidence="3" id="KW-1185">Reference proteome</keyword>
<gene>
    <name evidence="2" type="ordered locus">PHZ_c0807</name>
</gene>
<evidence type="ECO:0000313" key="3">
    <source>
        <dbReference type="Proteomes" id="UP000001868"/>
    </source>
</evidence>
<dbReference type="STRING" id="450851.PHZ_c0807"/>
<name>B4RG97_PHEZH</name>
<dbReference type="EMBL" id="CP000747">
    <property type="protein sequence ID" value="ACG77221.1"/>
    <property type="molecule type" value="Genomic_DNA"/>
</dbReference>
<feature type="signal peptide" evidence="1">
    <location>
        <begin position="1"/>
        <end position="24"/>
    </location>
</feature>
<dbReference type="OrthoDB" id="5943at2"/>
<dbReference type="RefSeq" id="WP_012521369.1">
    <property type="nucleotide sequence ID" value="NC_011144.1"/>
</dbReference>
<proteinExistence type="predicted"/>
<organism evidence="2 3">
    <name type="scientific">Phenylobacterium zucineum (strain HLK1)</name>
    <dbReference type="NCBI Taxonomy" id="450851"/>
    <lineage>
        <taxon>Bacteria</taxon>
        <taxon>Pseudomonadati</taxon>
        <taxon>Pseudomonadota</taxon>
        <taxon>Alphaproteobacteria</taxon>
        <taxon>Caulobacterales</taxon>
        <taxon>Caulobacteraceae</taxon>
        <taxon>Phenylobacterium</taxon>
    </lineage>
</organism>
<dbReference type="HOGENOM" id="CLU_079897_0_0_5"/>
<dbReference type="AlphaFoldDB" id="B4RG97"/>